<dbReference type="Gene3D" id="3.30.1460.10">
    <property type="match status" value="1"/>
</dbReference>
<dbReference type="Proteomes" id="UP000520592">
    <property type="component" value="Unassembled WGS sequence"/>
</dbReference>
<evidence type="ECO:0000313" key="2">
    <source>
        <dbReference type="Proteomes" id="UP000520592"/>
    </source>
</evidence>
<dbReference type="SUPFAM" id="SSF69635">
    <property type="entry name" value="Type III secretory system chaperone-like"/>
    <property type="match status" value="1"/>
</dbReference>
<evidence type="ECO:0000313" key="1">
    <source>
        <dbReference type="EMBL" id="NWC32264.1"/>
    </source>
</evidence>
<name>A0A7Y7YA36_9PSED</name>
<protein>
    <submittedName>
        <fullName evidence="1">CesT family type III secretion system chaperone</fullName>
    </submittedName>
</protein>
<dbReference type="InterPro" id="IPR010261">
    <property type="entry name" value="Tir_chaperone"/>
</dbReference>
<proteinExistence type="predicted"/>
<dbReference type="EMBL" id="JACAQD010000009">
    <property type="protein sequence ID" value="NWC32264.1"/>
    <property type="molecule type" value="Genomic_DNA"/>
</dbReference>
<sequence length="165" mass="18293">MAIENYRQLVDEICRLSLIPPTAVLYENTRLTVRDVDFSLHYVDAPGPGNVVLHGDFGPLPARRREAVLLRLLETNFYLFDGRYSSSFSHNEQTGRVLLNSSLALADTSATHLLGLMGHFAEYAQAWRQTGFLNDDSDQDNRPQTLPGLSTTLATGRLTSGARAL</sequence>
<dbReference type="Pfam" id="PF05932">
    <property type="entry name" value="CesT"/>
    <property type="match status" value="1"/>
</dbReference>
<dbReference type="GO" id="GO:0030254">
    <property type="term" value="P:protein secretion by the type III secretion system"/>
    <property type="evidence" value="ECO:0007669"/>
    <property type="project" value="InterPro"/>
</dbReference>
<reference evidence="1 2" key="1">
    <citation type="submission" date="2020-04" db="EMBL/GenBank/DDBJ databases">
        <title>Molecular characterization of pseudomonads from Agaricus bisporus reveal novel blotch 2 pathogens in Western Europe.</title>
        <authorList>
            <person name="Taparia T."/>
            <person name="Krijger M."/>
            <person name="Haynes E."/>
            <person name="Elpinstone J.G."/>
            <person name="Noble R."/>
            <person name="Van Der Wolf J."/>
        </authorList>
    </citation>
    <scope>NUCLEOTIDE SEQUENCE [LARGE SCALE GENOMIC DNA]</scope>
    <source>
        <strain evidence="1 2">IPO3737</strain>
    </source>
</reference>
<accession>A0A7Y7YA36</accession>
<comment type="caution">
    <text evidence="1">The sequence shown here is derived from an EMBL/GenBank/DDBJ whole genome shotgun (WGS) entry which is preliminary data.</text>
</comment>
<gene>
    <name evidence="1" type="ORF">HX876_07665</name>
</gene>
<dbReference type="CDD" id="cd17020">
    <property type="entry name" value="T3SC_IA_ShcM-like"/>
    <property type="match status" value="1"/>
</dbReference>
<dbReference type="AlphaFoldDB" id="A0A7Y7YA36"/>
<organism evidence="1 2">
    <name type="scientific">Pseudomonas gingeri</name>
    <dbReference type="NCBI Taxonomy" id="117681"/>
    <lineage>
        <taxon>Bacteria</taxon>
        <taxon>Pseudomonadati</taxon>
        <taxon>Pseudomonadota</taxon>
        <taxon>Gammaproteobacteria</taxon>
        <taxon>Pseudomonadales</taxon>
        <taxon>Pseudomonadaceae</taxon>
        <taxon>Pseudomonas</taxon>
    </lineage>
</organism>
<dbReference type="RefSeq" id="WP_177059453.1">
    <property type="nucleotide sequence ID" value="NZ_JACAPS010000026.1"/>
</dbReference>